<name>A0A6J7TZ13_9ZZZZ</name>
<proteinExistence type="predicted"/>
<evidence type="ECO:0000313" key="1">
    <source>
        <dbReference type="EMBL" id="CAB4660288.1"/>
    </source>
</evidence>
<accession>A0A6J7TZ13</accession>
<evidence type="ECO:0000313" key="2">
    <source>
        <dbReference type="EMBL" id="CAB4756968.1"/>
    </source>
</evidence>
<dbReference type="EMBL" id="CAEZWT010000008">
    <property type="protein sequence ID" value="CAB4660288.1"/>
    <property type="molecule type" value="Genomic_DNA"/>
</dbReference>
<reference evidence="5" key="1">
    <citation type="submission" date="2020-05" db="EMBL/GenBank/DDBJ databases">
        <authorList>
            <person name="Chiriac C."/>
            <person name="Salcher M."/>
            <person name="Ghai R."/>
            <person name="Kavagutti S V."/>
        </authorList>
    </citation>
    <scope>NUCLEOTIDE SEQUENCE</scope>
</reference>
<evidence type="ECO:0000313" key="3">
    <source>
        <dbReference type="EMBL" id="CAB4867316.1"/>
    </source>
</evidence>
<gene>
    <name evidence="1" type="ORF">UFOPK2289_00455</name>
    <name evidence="2" type="ORF">UFOPK2822_01198</name>
    <name evidence="3" type="ORF">UFOPK3346_00819</name>
    <name evidence="4" type="ORF">UFOPK3670_00859</name>
    <name evidence="5" type="ORF">UFOPK4308_00906</name>
</gene>
<dbReference type="EMBL" id="CAFBLE010000005">
    <property type="protein sequence ID" value="CAB4867316.1"/>
    <property type="molecule type" value="Genomic_DNA"/>
</dbReference>
<dbReference type="EMBL" id="CAEZZC010000018">
    <property type="protein sequence ID" value="CAB4756968.1"/>
    <property type="molecule type" value="Genomic_DNA"/>
</dbReference>
<evidence type="ECO:0000313" key="4">
    <source>
        <dbReference type="EMBL" id="CAB4924179.1"/>
    </source>
</evidence>
<organism evidence="5">
    <name type="scientific">freshwater metagenome</name>
    <dbReference type="NCBI Taxonomy" id="449393"/>
    <lineage>
        <taxon>unclassified sequences</taxon>
        <taxon>metagenomes</taxon>
        <taxon>ecological metagenomes</taxon>
    </lineage>
</organism>
<sequence length="199" mass="21136">MTTYKKRSKIRLITAATLICASFLSAYILSSVANRSVLMWSAKSALIPGKNLSGKELVQVKVSLSSLSPSYISGRVNLSGFRVLRNVRAGELIPADALTSNVDSLEIVAVPLSVQSADLPSDLQMGEIVNIYHVGDSRLAKEIGPPELILSSVYVIALNRQGENLGGQLALTVAVPAENVLTLLDATASGRIVLVRIHG</sequence>
<evidence type="ECO:0000313" key="5">
    <source>
        <dbReference type="EMBL" id="CAB5059289.1"/>
    </source>
</evidence>
<dbReference type="AlphaFoldDB" id="A0A6J7TZ13"/>
<dbReference type="EMBL" id="CAFBQL010000005">
    <property type="protein sequence ID" value="CAB5059289.1"/>
    <property type="molecule type" value="Genomic_DNA"/>
</dbReference>
<protein>
    <submittedName>
        <fullName evidence="5">Unannotated protein</fullName>
    </submittedName>
</protein>
<dbReference type="EMBL" id="CAFBMV010000005">
    <property type="protein sequence ID" value="CAB4924179.1"/>
    <property type="molecule type" value="Genomic_DNA"/>
</dbReference>